<dbReference type="OrthoDB" id="9814800at2"/>
<dbReference type="STRING" id="999894.TDIS_0609"/>
<evidence type="ECO:0000313" key="2">
    <source>
        <dbReference type="Proteomes" id="UP000078390"/>
    </source>
</evidence>
<accession>A0A179D706</accession>
<dbReference type="AlphaFoldDB" id="A0A179D706"/>
<sequence length="193" mass="21964">MSEKPNRTHAKRIVVGLVVLVVLAATVRTFLVPKDLGNHGSLFYKFYRKGAIDDELARMPRHLTNASCESCHTWEYELQVNSKHRSLSCEFCHGPWADHVNSEGKVIGYLPNPKGGEAIRALCLRCHNRAIHARPKNPEVIKTVFYPDHLKKQNVKETHSCDQCHLVHAPLKYIKQADEFFAGLEKEKEGARE</sequence>
<dbReference type="SUPFAM" id="SSF48695">
    <property type="entry name" value="Multiheme cytochromes"/>
    <property type="match status" value="1"/>
</dbReference>
<gene>
    <name evidence="1" type="ORF">TDIS_0609</name>
</gene>
<dbReference type="InterPro" id="IPR036280">
    <property type="entry name" value="Multihaem_cyt_sf"/>
</dbReference>
<dbReference type="Proteomes" id="UP000078390">
    <property type="component" value="Unassembled WGS sequence"/>
</dbReference>
<name>A0A179D706_9BACT</name>
<organism evidence="1 2">
    <name type="scientific">Thermosulfurimonas dismutans</name>
    <dbReference type="NCBI Taxonomy" id="999894"/>
    <lineage>
        <taxon>Bacteria</taxon>
        <taxon>Pseudomonadati</taxon>
        <taxon>Thermodesulfobacteriota</taxon>
        <taxon>Thermodesulfobacteria</taxon>
        <taxon>Thermodesulfobacteriales</taxon>
        <taxon>Thermodesulfobacteriaceae</taxon>
        <taxon>Thermosulfurimonas</taxon>
    </lineage>
</organism>
<protein>
    <submittedName>
        <fullName evidence="1">Cytochrome c family protein, multiheme</fullName>
    </submittedName>
</protein>
<reference evidence="1 2" key="1">
    <citation type="submission" date="2016-04" db="EMBL/GenBank/DDBJ databases">
        <title>Genome analysis of Thermosulfurimonas dismutans, the first thermophilic sulfur-disproportionating bacterium of the phylum Thermodesulfobacteria.</title>
        <authorList>
            <person name="Mardanov A.V."/>
            <person name="Beletsky A.V."/>
            <person name="Kadnikov V.V."/>
            <person name="Slobodkin A.I."/>
            <person name="Ravin N.V."/>
        </authorList>
    </citation>
    <scope>NUCLEOTIDE SEQUENCE [LARGE SCALE GENOMIC DNA]</scope>
    <source>
        <strain evidence="1 2">S95</strain>
    </source>
</reference>
<keyword evidence="2" id="KW-1185">Reference proteome</keyword>
<comment type="caution">
    <text evidence="1">The sequence shown here is derived from an EMBL/GenBank/DDBJ whole genome shotgun (WGS) entry which is preliminary data.</text>
</comment>
<proteinExistence type="predicted"/>
<evidence type="ECO:0000313" key="1">
    <source>
        <dbReference type="EMBL" id="OAQ21388.1"/>
    </source>
</evidence>
<dbReference type="Gene3D" id="1.10.287.3080">
    <property type="match status" value="1"/>
</dbReference>
<dbReference type="EMBL" id="LWLG01000002">
    <property type="protein sequence ID" value="OAQ21388.1"/>
    <property type="molecule type" value="Genomic_DNA"/>
</dbReference>
<dbReference type="RefSeq" id="WP_068669171.1">
    <property type="nucleotide sequence ID" value="NZ_LWLG01000002.1"/>
</dbReference>